<accession>A0A409Y920</accession>
<dbReference type="AlphaFoldDB" id="A0A409Y920"/>
<proteinExistence type="predicted"/>
<dbReference type="EMBL" id="NHTK01001354">
    <property type="protein sequence ID" value="PPQ99550.1"/>
    <property type="molecule type" value="Genomic_DNA"/>
</dbReference>
<protein>
    <recommendedName>
        <fullName evidence="6">GDP-fucose protein O-fucosyltransferase</fullName>
    </recommendedName>
</protein>
<dbReference type="PANTHER" id="PTHR13398">
    <property type="entry name" value="GDP-FUCOSE PROTEIN O-FUCOSYLTRANSFERASE 2"/>
    <property type="match status" value="1"/>
</dbReference>
<dbReference type="InterPro" id="IPR045130">
    <property type="entry name" value="OFUT2-like"/>
</dbReference>
<evidence type="ECO:0000313" key="4">
    <source>
        <dbReference type="EMBL" id="PPQ99550.1"/>
    </source>
</evidence>
<keyword evidence="5" id="KW-1185">Reference proteome</keyword>
<dbReference type="Proteomes" id="UP000284842">
    <property type="component" value="Unassembled WGS sequence"/>
</dbReference>
<dbReference type="Gene3D" id="3.40.50.11350">
    <property type="match status" value="1"/>
</dbReference>
<evidence type="ECO:0000256" key="1">
    <source>
        <dbReference type="ARBA" id="ARBA00022679"/>
    </source>
</evidence>
<keyword evidence="1" id="KW-0808">Transferase</keyword>
<dbReference type="STRING" id="181874.A0A409Y920"/>
<dbReference type="GO" id="GO:0005783">
    <property type="term" value="C:endoplasmic reticulum"/>
    <property type="evidence" value="ECO:0007669"/>
    <property type="project" value="UniProtKB-SubCell"/>
</dbReference>
<dbReference type="GO" id="GO:0006004">
    <property type="term" value="P:fucose metabolic process"/>
    <property type="evidence" value="ECO:0007669"/>
    <property type="project" value="UniProtKB-KW"/>
</dbReference>
<dbReference type="PANTHER" id="PTHR13398:SF0">
    <property type="entry name" value="GDP-FUCOSE PROTEIN O-FUCOSYLTRANSFERASE 2"/>
    <property type="match status" value="1"/>
</dbReference>
<comment type="caution">
    <text evidence="4">The sequence shown here is derived from an EMBL/GenBank/DDBJ whole genome shotgun (WGS) entry which is preliminary data.</text>
</comment>
<dbReference type="InParanoid" id="A0A409Y920"/>
<sequence length="428" mass="49509">MAWRTTTTPALESFEEVNNPSDLSQVPLYEPSPFDSEHYLKGEPTDNFRDNLRPDVNYITSWVSAGWTNDVMTYINLIYLGLLTNRVPVIPFFTPSHIGSQVPPIDFSEVFDMKRLRRDLRRPILEWHEVKKRNSTSLDDLGCWDVWRAVQDRDNNARYSPTPDLLRLDISYSKAPSWIKIIPAYEHDQHSSFAALSTLAFPEGRAEYGGDPLASPIRKLKLPPDDQMLCYDYLYYVCANQPFEFEFEFSPAWLHVGQFMRWTPRLQGIANEYVRKAFGVEPHQETPEYIAIHIRHGDFANWCGDVPVSDCFAPLSVIARRVDEVKHDILERKGITINHVIMTSDERNTTWWDEVTARGWYGIDHSKTKELYGDWYPVLIDATIQSSGLGFVGTDRSTMSVLARRRVQSWRNGVTRTVKWGRPNSDDH</sequence>
<evidence type="ECO:0000256" key="3">
    <source>
        <dbReference type="ARBA" id="ARBA00023277"/>
    </source>
</evidence>
<reference evidence="4 5" key="1">
    <citation type="journal article" date="2018" name="Evol. Lett.">
        <title>Horizontal gene cluster transfer increased hallucinogenic mushroom diversity.</title>
        <authorList>
            <person name="Reynolds H.T."/>
            <person name="Vijayakumar V."/>
            <person name="Gluck-Thaler E."/>
            <person name="Korotkin H.B."/>
            <person name="Matheny P.B."/>
            <person name="Slot J.C."/>
        </authorList>
    </citation>
    <scope>NUCLEOTIDE SEQUENCE [LARGE SCALE GENOMIC DNA]</scope>
    <source>
        <strain evidence="4 5">2629</strain>
    </source>
</reference>
<organism evidence="4 5">
    <name type="scientific">Panaeolus cyanescens</name>
    <dbReference type="NCBI Taxonomy" id="181874"/>
    <lineage>
        <taxon>Eukaryota</taxon>
        <taxon>Fungi</taxon>
        <taxon>Dikarya</taxon>
        <taxon>Basidiomycota</taxon>
        <taxon>Agaricomycotina</taxon>
        <taxon>Agaricomycetes</taxon>
        <taxon>Agaricomycetidae</taxon>
        <taxon>Agaricales</taxon>
        <taxon>Agaricineae</taxon>
        <taxon>Galeropsidaceae</taxon>
        <taxon>Panaeolus</taxon>
    </lineage>
</organism>
<evidence type="ECO:0000256" key="2">
    <source>
        <dbReference type="ARBA" id="ARBA00023253"/>
    </source>
</evidence>
<name>A0A409Y920_9AGAR</name>
<keyword evidence="2" id="KW-0294">Fucose metabolism</keyword>
<dbReference type="OrthoDB" id="423313at2759"/>
<keyword evidence="3" id="KW-0119">Carbohydrate metabolism</keyword>
<evidence type="ECO:0000313" key="5">
    <source>
        <dbReference type="Proteomes" id="UP000284842"/>
    </source>
</evidence>
<gene>
    <name evidence="4" type="ORF">CVT24_005338</name>
</gene>
<dbReference type="GO" id="GO:0046922">
    <property type="term" value="F:peptide-O-fucosyltransferase activity"/>
    <property type="evidence" value="ECO:0007669"/>
    <property type="project" value="InterPro"/>
</dbReference>
<dbReference type="CDD" id="cd11296">
    <property type="entry name" value="O-FucT_like"/>
    <property type="match status" value="1"/>
</dbReference>
<evidence type="ECO:0008006" key="6">
    <source>
        <dbReference type="Google" id="ProtNLM"/>
    </source>
</evidence>